<dbReference type="RefSeq" id="WP_338238781.1">
    <property type="nucleotide sequence ID" value="NZ_BQKE01000003.1"/>
</dbReference>
<dbReference type="EMBL" id="BQKE01000003">
    <property type="protein sequence ID" value="GJM63642.1"/>
    <property type="molecule type" value="Genomic_DNA"/>
</dbReference>
<dbReference type="SUPFAM" id="SSF51905">
    <property type="entry name" value="FAD/NAD(P)-binding domain"/>
    <property type="match status" value="1"/>
</dbReference>
<comment type="caution">
    <text evidence="9">The sequence shown here is derived from an EMBL/GenBank/DDBJ whole genome shotgun (WGS) entry which is preliminary data.</text>
</comment>
<dbReference type="GO" id="GO:0046168">
    <property type="term" value="P:glycerol-3-phosphate catabolic process"/>
    <property type="evidence" value="ECO:0007669"/>
    <property type="project" value="TreeGrafter"/>
</dbReference>
<comment type="similarity">
    <text evidence="2">Belongs to the FAD-dependent glycerol-3-phosphate dehydrogenase family.</text>
</comment>
<dbReference type="PRINTS" id="PR01001">
    <property type="entry name" value="FADG3PDH"/>
</dbReference>
<evidence type="ECO:0000256" key="3">
    <source>
        <dbReference type="ARBA" id="ARBA00022630"/>
    </source>
</evidence>
<dbReference type="Pfam" id="PF01266">
    <property type="entry name" value="DAO"/>
    <property type="match status" value="1"/>
</dbReference>
<sequence length="510" mass="57384">MKRAEKLQQLECLTFDVLVVGGGATGLGCALDAASRGYKTLLLEQADFAKGTSSKSTKLIHGGVRYLEQGDLFLVREALRERGILLQNAGHLVKKIGLIIPSYNYLYGLYYLMGLKVYDWLSGNLSLGKSQWLSVQEVEEALPTIKPDGLAGGIRYFDAQFDDSRLAIDLVKAAERAGAVCLNYCKMKRLQIGEHDRINGVIAEDLEDGQSFSIQANCVVNATGIFADQLLAAHSKKSIAIQLSQGVHLVLARRFLPREEGILIPKTRDGRVLFIIPWHNALLLGTTDTPVEKKQLDPVAFQEEIDFILTTAAEYLNSKPRKRDVLSVFAGLRPLVIPSDQNTATATKSISRRHYLHMEENGLITITGGKWTTFRKMAEDTIDFIQEKFNLPNRPCQTQNFTFSGVDEGHFFGVDQAQMEALILQFPREISEKFNLKEGHIRWAIRGEMALHVEDILARRFRVLFLDAREAICIAPDVAQIMAEELEENQEWIMEEQERFIRLAQTYLPI</sequence>
<dbReference type="Pfam" id="PF16901">
    <property type="entry name" value="DAO_C"/>
    <property type="match status" value="1"/>
</dbReference>
<feature type="domain" description="Alpha-glycerophosphate oxidase C-terminal" evidence="8">
    <location>
        <begin position="427"/>
        <end position="489"/>
    </location>
</feature>
<dbReference type="InterPro" id="IPR038299">
    <property type="entry name" value="DAO_C_sf"/>
</dbReference>
<dbReference type="InterPro" id="IPR000447">
    <property type="entry name" value="G3P_DH_FAD-dep"/>
</dbReference>
<dbReference type="PANTHER" id="PTHR11985:SF35">
    <property type="entry name" value="ANAEROBIC GLYCEROL-3-PHOSPHATE DEHYDROGENASE SUBUNIT A"/>
    <property type="match status" value="1"/>
</dbReference>
<keyword evidence="4" id="KW-0319">Glycerol metabolism</keyword>
<dbReference type="GO" id="GO:0004368">
    <property type="term" value="F:glycerol-3-phosphate dehydrogenase (quinone) activity"/>
    <property type="evidence" value="ECO:0007669"/>
    <property type="project" value="InterPro"/>
</dbReference>
<dbReference type="InterPro" id="IPR006076">
    <property type="entry name" value="FAD-dep_OxRdtase"/>
</dbReference>
<dbReference type="InterPro" id="IPR036188">
    <property type="entry name" value="FAD/NAD-bd_sf"/>
</dbReference>
<gene>
    <name evidence="9" type="primary">glpA</name>
    <name evidence="9" type="ORF">PEDI_41940</name>
</gene>
<evidence type="ECO:0000256" key="5">
    <source>
        <dbReference type="ARBA" id="ARBA00022827"/>
    </source>
</evidence>
<dbReference type="PANTHER" id="PTHR11985">
    <property type="entry name" value="GLYCEROL-3-PHOSPHATE DEHYDROGENASE"/>
    <property type="match status" value="1"/>
</dbReference>
<keyword evidence="3" id="KW-0285">Flavoprotein</keyword>
<keyword evidence="6" id="KW-0560">Oxidoreductase</keyword>
<dbReference type="InterPro" id="IPR031656">
    <property type="entry name" value="DAO_C"/>
</dbReference>
<proteinExistence type="inferred from homology"/>
<dbReference type="PROSITE" id="PS51257">
    <property type="entry name" value="PROKAR_LIPOPROTEIN"/>
    <property type="match status" value="1"/>
</dbReference>
<evidence type="ECO:0000256" key="1">
    <source>
        <dbReference type="ARBA" id="ARBA00001974"/>
    </source>
</evidence>
<reference evidence="9 10" key="1">
    <citation type="submission" date="2021-12" db="EMBL/GenBank/DDBJ databases">
        <title>Genome sequencing of bacteria with rrn-lacking chromosome and rrn-plasmid.</title>
        <authorList>
            <person name="Anda M."/>
            <person name="Iwasaki W."/>
        </authorList>
    </citation>
    <scope>NUCLEOTIDE SEQUENCE [LARGE SCALE GENOMIC DNA]</scope>
    <source>
        <strain evidence="9 10">NBRC 15940</strain>
    </source>
</reference>
<evidence type="ECO:0000256" key="6">
    <source>
        <dbReference type="ARBA" id="ARBA00023002"/>
    </source>
</evidence>
<keyword evidence="10" id="KW-1185">Reference proteome</keyword>
<dbReference type="Gene3D" id="1.10.8.870">
    <property type="entry name" value="Alpha-glycerophosphate oxidase, cap domain"/>
    <property type="match status" value="1"/>
</dbReference>
<comment type="cofactor">
    <cofactor evidence="1">
        <name>FAD</name>
        <dbReference type="ChEBI" id="CHEBI:57692"/>
    </cofactor>
</comment>
<keyword evidence="5" id="KW-0274">FAD</keyword>
<evidence type="ECO:0000256" key="2">
    <source>
        <dbReference type="ARBA" id="ARBA00007330"/>
    </source>
</evidence>
<dbReference type="GO" id="GO:0006071">
    <property type="term" value="P:glycerol metabolic process"/>
    <property type="evidence" value="ECO:0007669"/>
    <property type="project" value="UniProtKB-KW"/>
</dbReference>
<protein>
    <submittedName>
        <fullName evidence="9">Glycerol-3-phosphate dehydrogenase</fullName>
    </submittedName>
</protein>
<organism evidence="9 10">
    <name type="scientific">Persicobacter diffluens</name>
    <dbReference type="NCBI Taxonomy" id="981"/>
    <lineage>
        <taxon>Bacteria</taxon>
        <taxon>Pseudomonadati</taxon>
        <taxon>Bacteroidota</taxon>
        <taxon>Cytophagia</taxon>
        <taxon>Cytophagales</taxon>
        <taxon>Persicobacteraceae</taxon>
        <taxon>Persicobacter</taxon>
    </lineage>
</organism>
<dbReference type="Proteomes" id="UP001310022">
    <property type="component" value="Unassembled WGS sequence"/>
</dbReference>
<dbReference type="Gene3D" id="3.30.9.10">
    <property type="entry name" value="D-Amino Acid Oxidase, subunit A, domain 2"/>
    <property type="match status" value="1"/>
</dbReference>
<name>A0AAN5AMB3_9BACT</name>
<evidence type="ECO:0000313" key="10">
    <source>
        <dbReference type="Proteomes" id="UP001310022"/>
    </source>
</evidence>
<accession>A0AAN5AMB3</accession>
<evidence type="ECO:0000313" key="9">
    <source>
        <dbReference type="EMBL" id="GJM63642.1"/>
    </source>
</evidence>
<evidence type="ECO:0000259" key="7">
    <source>
        <dbReference type="Pfam" id="PF01266"/>
    </source>
</evidence>
<evidence type="ECO:0000256" key="4">
    <source>
        <dbReference type="ARBA" id="ARBA00022798"/>
    </source>
</evidence>
<dbReference type="Gene3D" id="3.50.50.60">
    <property type="entry name" value="FAD/NAD(P)-binding domain"/>
    <property type="match status" value="1"/>
</dbReference>
<evidence type="ECO:0000259" key="8">
    <source>
        <dbReference type="Pfam" id="PF16901"/>
    </source>
</evidence>
<dbReference type="AlphaFoldDB" id="A0AAN5AMB3"/>
<feature type="domain" description="FAD dependent oxidoreductase" evidence="7">
    <location>
        <begin position="16"/>
        <end position="373"/>
    </location>
</feature>